<feature type="transmembrane region" description="Helical" evidence="7">
    <location>
        <begin position="30"/>
        <end position="50"/>
    </location>
</feature>
<dbReference type="EMBL" id="LT607752">
    <property type="protein sequence ID" value="SCG58774.1"/>
    <property type="molecule type" value="Genomic_DNA"/>
</dbReference>
<organism evidence="10 11">
    <name type="scientific">Micromonospora rifamycinica</name>
    <dbReference type="NCBI Taxonomy" id="291594"/>
    <lineage>
        <taxon>Bacteria</taxon>
        <taxon>Bacillati</taxon>
        <taxon>Actinomycetota</taxon>
        <taxon>Actinomycetes</taxon>
        <taxon>Micromonosporales</taxon>
        <taxon>Micromonosporaceae</taxon>
        <taxon>Micromonospora</taxon>
    </lineage>
</organism>
<feature type="compositionally biased region" description="Basic residues" evidence="8">
    <location>
        <begin position="1"/>
        <end position="21"/>
    </location>
</feature>
<comment type="subcellular location">
    <subcellularLocation>
        <location evidence="1 7">Cell membrane</location>
        <topology evidence="1 7">Multi-pass membrane protein</topology>
    </subcellularLocation>
</comment>
<accession>A0A1C5IKE4</accession>
<dbReference type="Pfam" id="PF00528">
    <property type="entry name" value="BPD_transp_1"/>
    <property type="match status" value="1"/>
</dbReference>
<feature type="transmembrane region" description="Helical" evidence="7">
    <location>
        <begin position="229"/>
        <end position="248"/>
    </location>
</feature>
<keyword evidence="11" id="KW-1185">Reference proteome</keyword>
<evidence type="ECO:0000313" key="10">
    <source>
        <dbReference type="EMBL" id="SCG58774.1"/>
    </source>
</evidence>
<dbReference type="InterPro" id="IPR000515">
    <property type="entry name" value="MetI-like"/>
</dbReference>
<comment type="similarity">
    <text evidence="7">Belongs to the binding-protein-dependent transport system permease family.</text>
</comment>
<dbReference type="InterPro" id="IPR051393">
    <property type="entry name" value="ABC_transporter_permease"/>
</dbReference>
<dbReference type="GO" id="GO:0005886">
    <property type="term" value="C:plasma membrane"/>
    <property type="evidence" value="ECO:0007669"/>
    <property type="project" value="UniProtKB-SubCell"/>
</dbReference>
<feature type="transmembrane region" description="Helical" evidence="7">
    <location>
        <begin position="282"/>
        <end position="302"/>
    </location>
</feature>
<feature type="domain" description="ABC transmembrane type-1" evidence="9">
    <location>
        <begin position="86"/>
        <end position="301"/>
    </location>
</feature>
<reference evidence="11" key="1">
    <citation type="submission" date="2016-06" db="EMBL/GenBank/DDBJ databases">
        <authorList>
            <person name="Varghese N."/>
            <person name="Submissions Spin"/>
        </authorList>
    </citation>
    <scope>NUCLEOTIDE SEQUENCE [LARGE SCALE GENOMIC DNA]</scope>
    <source>
        <strain evidence="11">DSM 44983</strain>
    </source>
</reference>
<feature type="transmembrane region" description="Helical" evidence="7">
    <location>
        <begin position="122"/>
        <end position="145"/>
    </location>
</feature>
<dbReference type="Proteomes" id="UP000198226">
    <property type="component" value="Chromosome I"/>
</dbReference>
<sequence>MNGPRRRAPVRRSAARGRPARPARTSRQGLLYLALPVIAYVAVIILPIVMTARLSLYRSNGFTPPQWVGLDNYTRMAEDPAFRTALVNTLVWTAVTMTVPVAVGLVYAAVLNARRLRGTGLLRALVFLPSTMSLVTLGIMFSLVYNSSFGALNGVLDAVGLGFLAQDWLGDPDLVLYSLVAVFAWQFSGLSMALFNASIRQIPAELYEAARVDGANGLQRFRYVTLPRVRPVMVVVVALTVIQSLRSFDLVYVMTKGGPDNASALLGYYMYVQTFVNRNQGYGAAIAVVILLLSLTFAIVYVRRVATREAFDE</sequence>
<gene>
    <name evidence="10" type="ORF">GA0070623_2644</name>
</gene>
<evidence type="ECO:0000259" key="9">
    <source>
        <dbReference type="PROSITE" id="PS50928"/>
    </source>
</evidence>
<dbReference type="InterPro" id="IPR035906">
    <property type="entry name" value="MetI-like_sf"/>
</dbReference>
<dbReference type="PANTHER" id="PTHR30193">
    <property type="entry name" value="ABC TRANSPORTER PERMEASE PROTEIN"/>
    <property type="match status" value="1"/>
</dbReference>
<evidence type="ECO:0000256" key="7">
    <source>
        <dbReference type="RuleBase" id="RU363032"/>
    </source>
</evidence>
<dbReference type="PROSITE" id="PS50928">
    <property type="entry name" value="ABC_TM1"/>
    <property type="match status" value="1"/>
</dbReference>
<evidence type="ECO:0000256" key="4">
    <source>
        <dbReference type="ARBA" id="ARBA00022692"/>
    </source>
</evidence>
<evidence type="ECO:0000313" key="11">
    <source>
        <dbReference type="Proteomes" id="UP000198226"/>
    </source>
</evidence>
<dbReference type="Gene3D" id="1.10.3720.10">
    <property type="entry name" value="MetI-like"/>
    <property type="match status" value="1"/>
</dbReference>
<keyword evidence="2 7" id="KW-0813">Transport</keyword>
<keyword evidence="6 7" id="KW-0472">Membrane</keyword>
<keyword evidence="4 7" id="KW-0812">Transmembrane</keyword>
<feature type="region of interest" description="Disordered" evidence="8">
    <location>
        <begin position="1"/>
        <end position="22"/>
    </location>
</feature>
<dbReference type="RefSeq" id="WP_157517441.1">
    <property type="nucleotide sequence ID" value="NZ_LRMV01000007.1"/>
</dbReference>
<dbReference type="AlphaFoldDB" id="A0A1C5IKE4"/>
<dbReference type="SUPFAM" id="SSF161098">
    <property type="entry name" value="MetI-like"/>
    <property type="match status" value="1"/>
</dbReference>
<keyword evidence="5 7" id="KW-1133">Transmembrane helix</keyword>
<evidence type="ECO:0000256" key="2">
    <source>
        <dbReference type="ARBA" id="ARBA00022448"/>
    </source>
</evidence>
<feature type="transmembrane region" description="Helical" evidence="7">
    <location>
        <begin position="174"/>
        <end position="195"/>
    </location>
</feature>
<name>A0A1C5IKE4_9ACTN</name>
<dbReference type="CDD" id="cd06261">
    <property type="entry name" value="TM_PBP2"/>
    <property type="match status" value="1"/>
</dbReference>
<evidence type="ECO:0000256" key="3">
    <source>
        <dbReference type="ARBA" id="ARBA00022475"/>
    </source>
</evidence>
<dbReference type="PANTHER" id="PTHR30193:SF37">
    <property type="entry name" value="INNER MEMBRANE ABC TRANSPORTER PERMEASE PROTEIN YCJO"/>
    <property type="match status" value="1"/>
</dbReference>
<evidence type="ECO:0000256" key="1">
    <source>
        <dbReference type="ARBA" id="ARBA00004651"/>
    </source>
</evidence>
<feature type="transmembrane region" description="Helical" evidence="7">
    <location>
        <begin position="90"/>
        <end position="110"/>
    </location>
</feature>
<dbReference type="GO" id="GO:0055085">
    <property type="term" value="P:transmembrane transport"/>
    <property type="evidence" value="ECO:0007669"/>
    <property type="project" value="InterPro"/>
</dbReference>
<keyword evidence="3" id="KW-1003">Cell membrane</keyword>
<proteinExistence type="inferred from homology"/>
<evidence type="ECO:0000256" key="8">
    <source>
        <dbReference type="SAM" id="MobiDB-lite"/>
    </source>
</evidence>
<evidence type="ECO:0000256" key="5">
    <source>
        <dbReference type="ARBA" id="ARBA00022989"/>
    </source>
</evidence>
<evidence type="ECO:0000256" key="6">
    <source>
        <dbReference type="ARBA" id="ARBA00023136"/>
    </source>
</evidence>
<protein>
    <submittedName>
        <fullName evidence="10">Carbohydrate ABC transporter membrane protein 1, CUT1 family</fullName>
    </submittedName>
</protein>